<keyword evidence="1" id="KW-1133">Transmembrane helix</keyword>
<dbReference type="Proteomes" id="UP001166286">
    <property type="component" value="Unassembled WGS sequence"/>
</dbReference>
<sequence>MALAAALARARKADSTTWFLLGACVQLVLALCLPIYVSFVPIATVLLTHSLKTAVQSTRPTLAKSTSIPDDVLQGRYTAQIPHKDGSSVQQGAGEESVVFVLGASSHRSVQHRRNVQE</sequence>
<evidence type="ECO:0000313" key="2">
    <source>
        <dbReference type="EMBL" id="KAK0510414.1"/>
    </source>
</evidence>
<keyword evidence="1" id="KW-0812">Transmembrane</keyword>
<proteinExistence type="predicted"/>
<accession>A0AA39QY23</accession>
<reference evidence="2" key="1">
    <citation type="submission" date="2023-03" db="EMBL/GenBank/DDBJ databases">
        <title>Complete genome of Cladonia borealis.</title>
        <authorList>
            <person name="Park H."/>
        </authorList>
    </citation>
    <scope>NUCLEOTIDE SEQUENCE</scope>
    <source>
        <strain evidence="2">ANT050790</strain>
    </source>
</reference>
<evidence type="ECO:0000256" key="1">
    <source>
        <dbReference type="SAM" id="Phobius"/>
    </source>
</evidence>
<organism evidence="2 3">
    <name type="scientific">Cladonia borealis</name>
    <dbReference type="NCBI Taxonomy" id="184061"/>
    <lineage>
        <taxon>Eukaryota</taxon>
        <taxon>Fungi</taxon>
        <taxon>Dikarya</taxon>
        <taxon>Ascomycota</taxon>
        <taxon>Pezizomycotina</taxon>
        <taxon>Lecanoromycetes</taxon>
        <taxon>OSLEUM clade</taxon>
        <taxon>Lecanoromycetidae</taxon>
        <taxon>Lecanorales</taxon>
        <taxon>Lecanorineae</taxon>
        <taxon>Cladoniaceae</taxon>
        <taxon>Cladonia</taxon>
    </lineage>
</organism>
<keyword evidence="3" id="KW-1185">Reference proteome</keyword>
<evidence type="ECO:0000313" key="3">
    <source>
        <dbReference type="Proteomes" id="UP001166286"/>
    </source>
</evidence>
<name>A0AA39QY23_9LECA</name>
<gene>
    <name evidence="2" type="ORF">JMJ35_006846</name>
</gene>
<comment type="caution">
    <text evidence="2">The sequence shown here is derived from an EMBL/GenBank/DDBJ whole genome shotgun (WGS) entry which is preliminary data.</text>
</comment>
<dbReference type="EMBL" id="JAFEKC020000015">
    <property type="protein sequence ID" value="KAK0510414.1"/>
    <property type="molecule type" value="Genomic_DNA"/>
</dbReference>
<feature type="transmembrane region" description="Helical" evidence="1">
    <location>
        <begin position="18"/>
        <end position="47"/>
    </location>
</feature>
<dbReference type="AlphaFoldDB" id="A0AA39QY23"/>
<protein>
    <submittedName>
        <fullName evidence="2">Uncharacterized protein</fullName>
    </submittedName>
</protein>
<keyword evidence="1" id="KW-0472">Membrane</keyword>